<organism evidence="1 2">
    <name type="scientific">Paraclostridium bifermentans ATCC 638 = DSM 14991</name>
    <dbReference type="NCBI Taxonomy" id="1233171"/>
    <lineage>
        <taxon>Bacteria</taxon>
        <taxon>Bacillati</taxon>
        <taxon>Bacillota</taxon>
        <taxon>Clostridia</taxon>
        <taxon>Peptostreptococcales</taxon>
        <taxon>Peptostreptococcaceae</taxon>
        <taxon>Paraclostridium</taxon>
    </lineage>
</organism>
<name>T4VGF0_PARBF</name>
<sequence length="52" mass="6204">MSQTKKGNRFQISFKENIQEIEIMNYMLKKAEIMGISTYIKMLIQKDMESNK</sequence>
<dbReference type="EMBL" id="AVNC01000015">
    <property type="protein sequence ID" value="EQK42794.1"/>
    <property type="molecule type" value="Genomic_DNA"/>
</dbReference>
<reference evidence="1 2" key="1">
    <citation type="submission" date="2013-06" db="EMBL/GenBank/DDBJ databases">
        <authorList>
            <person name="Walk S."/>
            <person name="Aronoff D."/>
            <person name="Young V.Y."/>
            <person name="Marsh J."/>
            <person name="Harrison L."/>
            <person name="Daugherty S.C."/>
            <person name="Shefchek K.A."/>
            <person name="Hine E.E."/>
            <person name="Tallon L.J."/>
            <person name="Sadzewicz L.K."/>
            <person name="Rasko D.A."/>
        </authorList>
    </citation>
    <scope>NUCLEOTIDE SEQUENCE [LARGE SCALE GENOMIC DNA]</scope>
    <source>
        <strain evidence="1 2">ATCC 638</strain>
    </source>
</reference>
<dbReference type="Proteomes" id="UP000015688">
    <property type="component" value="Unassembled WGS sequence"/>
</dbReference>
<dbReference type="GeneID" id="67472584"/>
<proteinExistence type="predicted"/>
<protein>
    <submittedName>
        <fullName evidence="1">Uncharacterized protein</fullName>
    </submittedName>
</protein>
<evidence type="ECO:0000313" key="1">
    <source>
        <dbReference type="EMBL" id="EQK42794.1"/>
    </source>
</evidence>
<dbReference type="RefSeq" id="WP_021432908.1">
    <property type="nucleotide sequence ID" value="NZ_AVNC01000015.1"/>
</dbReference>
<evidence type="ECO:0000313" key="2">
    <source>
        <dbReference type="Proteomes" id="UP000015688"/>
    </source>
</evidence>
<comment type="caution">
    <text evidence="1">The sequence shown here is derived from an EMBL/GenBank/DDBJ whole genome shotgun (WGS) entry which is preliminary data.</text>
</comment>
<dbReference type="PATRIC" id="fig|1233171.3.peg.1629"/>
<accession>T4VGF0</accession>
<gene>
    <name evidence="1" type="ORF">C672_1738</name>
</gene>
<dbReference type="AlphaFoldDB" id="T4VGF0"/>